<evidence type="ECO:0000313" key="2">
    <source>
        <dbReference type="Proteomes" id="UP000601435"/>
    </source>
</evidence>
<dbReference type="Proteomes" id="UP000601435">
    <property type="component" value="Unassembled WGS sequence"/>
</dbReference>
<comment type="caution">
    <text evidence="1">The sequence shown here is derived from an EMBL/GenBank/DDBJ whole genome shotgun (WGS) entry which is preliminary data.</text>
</comment>
<gene>
    <name evidence="1" type="ORF">SNEC2469_LOCUS7665</name>
</gene>
<proteinExistence type="predicted"/>
<evidence type="ECO:0000313" key="1">
    <source>
        <dbReference type="EMBL" id="CAE7308361.1"/>
    </source>
</evidence>
<reference evidence="1" key="1">
    <citation type="submission" date="2021-02" db="EMBL/GenBank/DDBJ databases">
        <authorList>
            <person name="Dougan E. K."/>
            <person name="Rhodes N."/>
            <person name="Thang M."/>
            <person name="Chan C."/>
        </authorList>
    </citation>
    <scope>NUCLEOTIDE SEQUENCE</scope>
</reference>
<keyword evidence="2" id="KW-1185">Reference proteome</keyword>
<name>A0A812NJF8_9DINO</name>
<organism evidence="1 2">
    <name type="scientific">Symbiodinium necroappetens</name>
    <dbReference type="NCBI Taxonomy" id="1628268"/>
    <lineage>
        <taxon>Eukaryota</taxon>
        <taxon>Sar</taxon>
        <taxon>Alveolata</taxon>
        <taxon>Dinophyceae</taxon>
        <taxon>Suessiales</taxon>
        <taxon>Symbiodiniaceae</taxon>
        <taxon>Symbiodinium</taxon>
    </lineage>
</organism>
<dbReference type="AlphaFoldDB" id="A0A812NJF8"/>
<accession>A0A812NJF8</accession>
<protein>
    <submittedName>
        <fullName evidence="1">Uncharacterized protein</fullName>
    </submittedName>
</protein>
<dbReference type="OrthoDB" id="406782at2759"/>
<sequence>MNYLTRCTQRLARSLPGSAVSGSLALPGTSVGSSAPGFFQSLGQIGGQVPQSSANLQLRSARAWFGFPPKLSTTRYTGIHCHPGRPWGYPSPTKRQGKVRRLPNVQLKRCDFRVSTSNDGQFYLRPPFPPRINRTLDVEAPGKAKKNPWPTTVHKDYKLKWKNIEYVYVPQLMRKPFGGPHQRWAGPVTRIEHLQNGKTKSELVTHDVRLLKW</sequence>
<dbReference type="EMBL" id="CAJNJA010012920">
    <property type="protein sequence ID" value="CAE7308361.1"/>
    <property type="molecule type" value="Genomic_DNA"/>
</dbReference>